<evidence type="ECO:0000259" key="1">
    <source>
        <dbReference type="PROSITE" id="PS50878"/>
    </source>
</evidence>
<dbReference type="EMBL" id="VUJU01012542">
    <property type="protein sequence ID" value="KAF0707443.1"/>
    <property type="molecule type" value="Genomic_DNA"/>
</dbReference>
<sequence length="723" mass="82934">MSQYMPYGGFKWVEPKLEGLNGLNDTSPIGRIYEFDITYPQELHDKHNDLPFLPQNNIPAGSKVKKLMAALHSKKNYIIHYRNLQQAIANGLLVEKVHRVVQFNQSPWLAPYIALNTEMRKKAANDFKKDFFKLLNNAVFGKTMESMRKKIKMELVSNTIEVKNAIWRMSTRKAPGIDGINAMILRKSWHHMGNLITGLFNDSLKCGYFPKVWRSAEVVTILKSKEKAREDPKSFRPVSLLPVLGKALEHLVCTRLNNEIKDKMAEGQHGFRKGKSTLTAINDVRNWVNSRPENIGAFDNVKWEPLIQDMKELGASEATVRITESYLRNRTARIRLGNVTVNTTLTKGCPQGSGFGPSLWNITVNQVLAAEREEYTHRVAYADDMVALIAGDTRTQLIVRTERHIANLHQWADRYGLTFSMTKTMGMVMKGQLVSGFYLRFGDSRIKTVEKVKYLGVVLDQKMGYRSQALCVTEKSTTEFSRLRGIVGTDWGLSFGTSLILYRAIYVPRVTYAACIWMENWPESVRSKIVKGQRIPLLAVSRAYKTTSTDALQVITGLLPLDLQILWEGTKQECRQGNITEEAKRDLQNNILQMWQDRWDRSKKGELTRKIFPNIRRRIETPLFLNHYITQYLTGHGNFAAKLFSFKLKDSPDCVCQSGIDDVEHSIYDCQRWSRQRENLIRTITTEGESWPCELQILVKTKRIYKAFVKFARETLTAKQQTA</sequence>
<reference evidence="2 3" key="1">
    <citation type="submission" date="2019-08" db="EMBL/GenBank/DDBJ databases">
        <title>Whole genome of Aphis craccivora.</title>
        <authorList>
            <person name="Voronova N.V."/>
            <person name="Shulinski R.S."/>
            <person name="Bandarenka Y.V."/>
            <person name="Zhorov D.G."/>
            <person name="Warner D."/>
        </authorList>
    </citation>
    <scope>NUCLEOTIDE SEQUENCE [LARGE SCALE GENOMIC DNA]</scope>
    <source>
        <strain evidence="2">180601</strain>
        <tissue evidence="2">Whole Body</tissue>
    </source>
</reference>
<dbReference type="Pfam" id="PF00078">
    <property type="entry name" value="RVT_1"/>
    <property type="match status" value="1"/>
</dbReference>
<dbReference type="GO" id="GO:0003964">
    <property type="term" value="F:RNA-directed DNA polymerase activity"/>
    <property type="evidence" value="ECO:0007669"/>
    <property type="project" value="UniProtKB-KW"/>
</dbReference>
<dbReference type="PANTHER" id="PTHR19446">
    <property type="entry name" value="REVERSE TRANSCRIPTASES"/>
    <property type="match status" value="1"/>
</dbReference>
<accession>A0A6G0VUV7</accession>
<dbReference type="InterPro" id="IPR000477">
    <property type="entry name" value="RT_dom"/>
</dbReference>
<comment type="caution">
    <text evidence="2">The sequence shown here is derived from an EMBL/GenBank/DDBJ whole genome shotgun (WGS) entry which is preliminary data.</text>
</comment>
<dbReference type="PROSITE" id="PS50878">
    <property type="entry name" value="RT_POL"/>
    <property type="match status" value="1"/>
</dbReference>
<dbReference type="AlphaFoldDB" id="A0A6G0VUV7"/>
<protein>
    <submittedName>
        <fullName evidence="2">Reverse transcriptase domain-containing protein</fullName>
    </submittedName>
</protein>
<proteinExistence type="predicted"/>
<gene>
    <name evidence="2" type="ORF">FWK35_00034748</name>
</gene>
<evidence type="ECO:0000313" key="2">
    <source>
        <dbReference type="EMBL" id="KAF0707443.1"/>
    </source>
</evidence>
<feature type="domain" description="Reverse transcriptase" evidence="1">
    <location>
        <begin position="202"/>
        <end position="459"/>
    </location>
</feature>
<dbReference type="Proteomes" id="UP000478052">
    <property type="component" value="Unassembled WGS sequence"/>
</dbReference>
<dbReference type="OrthoDB" id="6629145at2759"/>
<keyword evidence="3" id="KW-1185">Reference proteome</keyword>
<keyword evidence="2" id="KW-0808">Transferase</keyword>
<dbReference type="SUPFAM" id="SSF56672">
    <property type="entry name" value="DNA/RNA polymerases"/>
    <property type="match status" value="2"/>
</dbReference>
<evidence type="ECO:0000313" key="3">
    <source>
        <dbReference type="Proteomes" id="UP000478052"/>
    </source>
</evidence>
<keyword evidence="2" id="KW-0695">RNA-directed DNA polymerase</keyword>
<keyword evidence="2" id="KW-0548">Nucleotidyltransferase</keyword>
<organism evidence="2 3">
    <name type="scientific">Aphis craccivora</name>
    <name type="common">Cowpea aphid</name>
    <dbReference type="NCBI Taxonomy" id="307492"/>
    <lineage>
        <taxon>Eukaryota</taxon>
        <taxon>Metazoa</taxon>
        <taxon>Ecdysozoa</taxon>
        <taxon>Arthropoda</taxon>
        <taxon>Hexapoda</taxon>
        <taxon>Insecta</taxon>
        <taxon>Pterygota</taxon>
        <taxon>Neoptera</taxon>
        <taxon>Paraneoptera</taxon>
        <taxon>Hemiptera</taxon>
        <taxon>Sternorrhyncha</taxon>
        <taxon>Aphidomorpha</taxon>
        <taxon>Aphidoidea</taxon>
        <taxon>Aphididae</taxon>
        <taxon>Aphidini</taxon>
        <taxon>Aphis</taxon>
        <taxon>Aphis</taxon>
    </lineage>
</organism>
<dbReference type="InterPro" id="IPR043502">
    <property type="entry name" value="DNA/RNA_pol_sf"/>
</dbReference>
<feature type="non-terminal residue" evidence="2">
    <location>
        <position position="723"/>
    </location>
</feature>
<name>A0A6G0VUV7_APHCR</name>
<dbReference type="CDD" id="cd01650">
    <property type="entry name" value="RT_nLTR_like"/>
    <property type="match status" value="1"/>
</dbReference>